<organism evidence="2 3">
    <name type="scientific">Streptomyces sanyensis</name>
    <dbReference type="NCBI Taxonomy" id="568869"/>
    <lineage>
        <taxon>Bacteria</taxon>
        <taxon>Bacillati</taxon>
        <taxon>Actinomycetota</taxon>
        <taxon>Actinomycetes</taxon>
        <taxon>Kitasatosporales</taxon>
        <taxon>Streptomycetaceae</taxon>
        <taxon>Streptomyces</taxon>
    </lineage>
</organism>
<keyword evidence="1" id="KW-0812">Transmembrane</keyword>
<accession>A0ABP9A417</accession>
<evidence type="ECO:0000256" key="1">
    <source>
        <dbReference type="SAM" id="Phobius"/>
    </source>
</evidence>
<dbReference type="EMBL" id="BAABJV010000003">
    <property type="protein sequence ID" value="GAA4773020.1"/>
    <property type="molecule type" value="Genomic_DNA"/>
</dbReference>
<reference evidence="3" key="1">
    <citation type="journal article" date="2019" name="Int. J. Syst. Evol. Microbiol.">
        <title>The Global Catalogue of Microorganisms (GCM) 10K type strain sequencing project: providing services to taxonomists for standard genome sequencing and annotation.</title>
        <authorList>
            <consortium name="The Broad Institute Genomics Platform"/>
            <consortium name="The Broad Institute Genome Sequencing Center for Infectious Disease"/>
            <person name="Wu L."/>
            <person name="Ma J."/>
        </authorList>
    </citation>
    <scope>NUCLEOTIDE SEQUENCE [LARGE SCALE GENOMIC DNA]</scope>
    <source>
        <strain evidence="3">JCM 18324</strain>
    </source>
</reference>
<feature type="transmembrane region" description="Helical" evidence="1">
    <location>
        <begin position="51"/>
        <end position="71"/>
    </location>
</feature>
<keyword evidence="1" id="KW-0472">Membrane</keyword>
<comment type="caution">
    <text evidence="2">The sequence shown here is derived from an EMBL/GenBank/DDBJ whole genome shotgun (WGS) entry which is preliminary data.</text>
</comment>
<gene>
    <name evidence="2" type="ORF">GCM10023329_20940</name>
</gene>
<keyword evidence="1" id="KW-1133">Transmembrane helix</keyword>
<dbReference type="Proteomes" id="UP001501147">
    <property type="component" value="Unassembled WGS sequence"/>
</dbReference>
<keyword evidence="3" id="KW-1185">Reference proteome</keyword>
<evidence type="ECO:0000313" key="2">
    <source>
        <dbReference type="EMBL" id="GAA4773020.1"/>
    </source>
</evidence>
<sequence length="83" mass="8871">MAAATLLVVLASASAIVQARKGQWWTAAAHFLPSLGVAALLGGLEWSRTSLFWLAGMFVVAGLGAEVVAYWRSRRSARERVGQ</sequence>
<protein>
    <recommendedName>
        <fullName evidence="4">Integral membrane protein</fullName>
    </recommendedName>
</protein>
<proteinExistence type="predicted"/>
<name>A0ABP9A417_9ACTN</name>
<evidence type="ECO:0000313" key="3">
    <source>
        <dbReference type="Proteomes" id="UP001501147"/>
    </source>
</evidence>
<evidence type="ECO:0008006" key="4">
    <source>
        <dbReference type="Google" id="ProtNLM"/>
    </source>
</evidence>